<reference evidence="7 8" key="1">
    <citation type="journal article" date="2015" name="Stand. Genomic Sci.">
        <title>Genomic Encyclopedia of Bacterial and Archaeal Type Strains, Phase III: the genomes of soil and plant-associated and newly described type strains.</title>
        <authorList>
            <person name="Whitman W.B."/>
            <person name="Woyke T."/>
            <person name="Klenk H.P."/>
            <person name="Zhou Y."/>
            <person name="Lilburn T.G."/>
            <person name="Beck B.J."/>
            <person name="De Vos P."/>
            <person name="Vandamme P."/>
            <person name="Eisen J.A."/>
            <person name="Garrity G."/>
            <person name="Hugenholtz P."/>
            <person name="Kyrpides N.C."/>
        </authorList>
    </citation>
    <scope>NUCLEOTIDE SEQUENCE [LARGE SCALE GENOMIC DNA]</scope>
    <source>
        <strain evidence="7 8">CGMCC 1.10115</strain>
    </source>
</reference>
<evidence type="ECO:0000256" key="5">
    <source>
        <dbReference type="ARBA" id="ARBA00023002"/>
    </source>
</evidence>
<feature type="domain" description="Glucose-methanol-choline oxidoreductase C-terminal" evidence="6">
    <location>
        <begin position="34"/>
        <end position="87"/>
    </location>
</feature>
<name>A0A562JJ10_9BACI</name>
<dbReference type="SUPFAM" id="SSF51905">
    <property type="entry name" value="FAD/NAD(P)-binding domain"/>
    <property type="match status" value="1"/>
</dbReference>
<protein>
    <submittedName>
        <fullName evidence="7">Gluconate 5-dehydrogenase</fullName>
    </submittedName>
</protein>
<dbReference type="InterPro" id="IPR036188">
    <property type="entry name" value="FAD/NAD-bd_sf"/>
</dbReference>
<evidence type="ECO:0000313" key="7">
    <source>
        <dbReference type="EMBL" id="TWH83166.1"/>
    </source>
</evidence>
<comment type="cofactor">
    <cofactor evidence="1">
        <name>FAD</name>
        <dbReference type="ChEBI" id="CHEBI:57692"/>
    </cofactor>
</comment>
<comment type="similarity">
    <text evidence="2">Belongs to the GMC oxidoreductase family.</text>
</comment>
<accession>A0A562JJ10</accession>
<evidence type="ECO:0000256" key="1">
    <source>
        <dbReference type="ARBA" id="ARBA00001974"/>
    </source>
</evidence>
<dbReference type="AlphaFoldDB" id="A0A562JJ10"/>
<proteinExistence type="inferred from homology"/>
<keyword evidence="5" id="KW-0560">Oxidoreductase</keyword>
<evidence type="ECO:0000256" key="2">
    <source>
        <dbReference type="ARBA" id="ARBA00010790"/>
    </source>
</evidence>
<organism evidence="7 8">
    <name type="scientific">Cytobacillus oceanisediminis</name>
    <dbReference type="NCBI Taxonomy" id="665099"/>
    <lineage>
        <taxon>Bacteria</taxon>
        <taxon>Bacillati</taxon>
        <taxon>Bacillota</taxon>
        <taxon>Bacilli</taxon>
        <taxon>Bacillales</taxon>
        <taxon>Bacillaceae</taxon>
        <taxon>Cytobacillus</taxon>
    </lineage>
</organism>
<evidence type="ECO:0000256" key="4">
    <source>
        <dbReference type="ARBA" id="ARBA00022827"/>
    </source>
</evidence>
<keyword evidence="4" id="KW-0274">FAD</keyword>
<dbReference type="EMBL" id="VLKI01000013">
    <property type="protein sequence ID" value="TWH83166.1"/>
    <property type="molecule type" value="Genomic_DNA"/>
</dbReference>
<sequence length="97" mass="10195">MCSGIENVVSTLGADLLTLESNSKFRLRPPGDDIHEAGTCRMGKDPSTSVTNPFGQLHNVPGLYVADNSILPSIAAANPVLTTVALAIRTADYIALQ</sequence>
<dbReference type="InterPro" id="IPR007867">
    <property type="entry name" value="GMC_OxRtase_C"/>
</dbReference>
<dbReference type="Gene3D" id="3.50.50.60">
    <property type="entry name" value="FAD/NAD(P)-binding domain"/>
    <property type="match status" value="1"/>
</dbReference>
<evidence type="ECO:0000256" key="3">
    <source>
        <dbReference type="ARBA" id="ARBA00022630"/>
    </source>
</evidence>
<comment type="caution">
    <text evidence="7">The sequence shown here is derived from an EMBL/GenBank/DDBJ whole genome shotgun (WGS) entry which is preliminary data.</text>
</comment>
<gene>
    <name evidence="7" type="ORF">IQ19_03902</name>
</gene>
<evidence type="ECO:0000259" key="6">
    <source>
        <dbReference type="Pfam" id="PF05199"/>
    </source>
</evidence>
<dbReference type="Proteomes" id="UP000318667">
    <property type="component" value="Unassembled WGS sequence"/>
</dbReference>
<evidence type="ECO:0000313" key="8">
    <source>
        <dbReference type="Proteomes" id="UP000318667"/>
    </source>
</evidence>
<dbReference type="InterPro" id="IPR051473">
    <property type="entry name" value="P2Ox-like"/>
</dbReference>
<dbReference type="PANTHER" id="PTHR42784">
    <property type="entry name" value="PYRANOSE 2-OXIDASE"/>
    <property type="match status" value="1"/>
</dbReference>
<dbReference type="Pfam" id="PF05199">
    <property type="entry name" value="GMC_oxred_C"/>
    <property type="match status" value="1"/>
</dbReference>
<keyword evidence="3" id="KW-0285">Flavoprotein</keyword>
<dbReference type="GO" id="GO:0016614">
    <property type="term" value="F:oxidoreductase activity, acting on CH-OH group of donors"/>
    <property type="evidence" value="ECO:0007669"/>
    <property type="project" value="InterPro"/>
</dbReference>
<keyword evidence="8" id="KW-1185">Reference proteome</keyword>
<dbReference type="PANTHER" id="PTHR42784:SF1">
    <property type="entry name" value="PYRANOSE 2-OXIDASE"/>
    <property type="match status" value="1"/>
</dbReference>